<dbReference type="InterPro" id="IPR057286">
    <property type="entry name" value="PUA_NSUN2"/>
</dbReference>
<dbReference type="PRINTS" id="PR02011">
    <property type="entry name" value="RCMTNCL1"/>
</dbReference>
<dbReference type="PANTHER" id="PTHR22808:SF1">
    <property type="entry name" value="RNA CYTOSINE-C(5)-METHYLTRANSFERASE NSUN2-RELATED"/>
    <property type="match status" value="1"/>
</dbReference>
<feature type="compositionally biased region" description="Low complexity" evidence="11">
    <location>
        <begin position="32"/>
        <end position="47"/>
    </location>
</feature>
<dbReference type="InterPro" id="IPR023267">
    <property type="entry name" value="RCMT"/>
</dbReference>
<comment type="caution">
    <text evidence="10">Lacks conserved residue(s) required for the propagation of feature annotation.</text>
</comment>
<dbReference type="PANTHER" id="PTHR22808">
    <property type="entry name" value="NCL1 YEAST -RELATED NOL1/NOP2/FMU SUN DOMAIN-CONTAINING"/>
    <property type="match status" value="1"/>
</dbReference>
<dbReference type="EMBL" id="GCKF01031781">
    <property type="protein sequence ID" value="JAG97687.1"/>
    <property type="molecule type" value="Transcribed_RNA"/>
</dbReference>
<feature type="region of interest" description="Disordered" evidence="11">
    <location>
        <begin position="1"/>
        <end position="48"/>
    </location>
</feature>
<evidence type="ECO:0000256" key="11">
    <source>
        <dbReference type="SAM" id="MobiDB-lite"/>
    </source>
</evidence>
<dbReference type="AlphaFoldDB" id="A0A0D6R1H9"/>
<protein>
    <recommendedName>
        <fullName evidence="12">SAM-dependent MTase RsmB/NOP-type domain-containing protein</fullName>
    </recommendedName>
</protein>
<dbReference type="InterPro" id="IPR001678">
    <property type="entry name" value="MeTrfase_RsmB-F_NOP2_dom"/>
</dbReference>
<keyword evidence="9" id="KW-0539">Nucleus</keyword>
<dbReference type="InterPro" id="IPR049560">
    <property type="entry name" value="MeTrfase_RsmB-F_NOP2_cat"/>
</dbReference>
<evidence type="ECO:0000256" key="7">
    <source>
        <dbReference type="ARBA" id="ARBA00022694"/>
    </source>
</evidence>
<dbReference type="FunFam" id="3.40.50.150:FF:000153">
    <property type="entry name" value="S-adenosyl-L-methionine-dependent methyltransferase superfamily protein"/>
    <property type="match status" value="1"/>
</dbReference>
<reference evidence="13" key="1">
    <citation type="submission" date="2015-03" db="EMBL/GenBank/DDBJ databases">
        <title>A transcriptome of Araucaria cunninghamii, an australian fine timber species.</title>
        <authorList>
            <person name="Jing Yi C.J.Y."/>
            <person name="Yin San L.Y.S."/>
            <person name="Abdul Karim S.S."/>
            <person name="Wan Azmi N.N."/>
            <person name="Hercus R.R."/>
            <person name="Croft L.L."/>
        </authorList>
    </citation>
    <scope>NUCLEOTIDE SEQUENCE</scope>
    <source>
        <strain evidence="13">MI0301</strain>
        <tissue evidence="13">Leaf</tissue>
    </source>
</reference>
<dbReference type="PROSITE" id="PS51686">
    <property type="entry name" value="SAM_MT_RSMB_NOP"/>
    <property type="match status" value="1"/>
</dbReference>
<keyword evidence="3" id="KW-0820">tRNA-binding</keyword>
<dbReference type="Gene3D" id="3.40.50.150">
    <property type="entry name" value="Vaccinia Virus protein VP39"/>
    <property type="match status" value="1"/>
</dbReference>
<evidence type="ECO:0000256" key="6">
    <source>
        <dbReference type="ARBA" id="ARBA00022691"/>
    </source>
</evidence>
<dbReference type="PRINTS" id="PR02008">
    <property type="entry name" value="RCMTFAMILY"/>
</dbReference>
<dbReference type="Pfam" id="PF25376">
    <property type="entry name" value="Pre-PUA_NSUN2"/>
    <property type="match status" value="1"/>
</dbReference>
<comment type="similarity">
    <text evidence="2 10">Belongs to the class I-like SAM-binding methyltransferase superfamily. RsmB/NOP family.</text>
</comment>
<dbReference type="PROSITE" id="PS01153">
    <property type="entry name" value="NOL1_NOP2_SUN"/>
    <property type="match status" value="1"/>
</dbReference>
<feature type="region of interest" description="Disordered" evidence="11">
    <location>
        <begin position="619"/>
        <end position="686"/>
    </location>
</feature>
<dbReference type="SUPFAM" id="SSF53335">
    <property type="entry name" value="S-adenosyl-L-methionine-dependent methyltransferases"/>
    <property type="match status" value="1"/>
</dbReference>
<comment type="subcellular location">
    <subcellularLocation>
        <location evidence="1">Nucleus</location>
    </subcellularLocation>
</comment>
<evidence type="ECO:0000256" key="10">
    <source>
        <dbReference type="PROSITE-ProRule" id="PRU01023"/>
    </source>
</evidence>
<evidence type="ECO:0000256" key="1">
    <source>
        <dbReference type="ARBA" id="ARBA00004123"/>
    </source>
</evidence>
<feature type="binding site" evidence="10">
    <location>
        <position position="226"/>
    </location>
    <ligand>
        <name>S-adenosyl-L-methionine</name>
        <dbReference type="ChEBI" id="CHEBI:59789"/>
    </ligand>
</feature>
<evidence type="ECO:0000259" key="12">
    <source>
        <dbReference type="PROSITE" id="PS51686"/>
    </source>
</evidence>
<dbReference type="Pfam" id="PF25378">
    <property type="entry name" value="PUA_NSUN2"/>
    <property type="match status" value="1"/>
</dbReference>
<dbReference type="InterPro" id="IPR057285">
    <property type="entry name" value="Pre-PUA_NSUN2"/>
</dbReference>
<feature type="domain" description="SAM-dependent MTase RsmB/NOP-type" evidence="12">
    <location>
        <begin position="76"/>
        <end position="548"/>
    </location>
</feature>
<sequence>MAGRGQGHKRGRTQRRHFKQARENVWKKPKQSESQSQSQSQSESQSQWEPFVSSNLAFEEYYKEQGIIPDEEWDKFLSFLQKPLPATFRINSNGQFSNDILSQLENEFLESLNADDVDGNAVEFVRPLPWYPGKLAWRLNFSRMQLRKNHTLERIHEFLKQENEIGNITRQEAVSMVPPLFLDVHSHHYVLDMCAAPGSKTFQLLEMIHGPVKLGLLPDGMVIANDVDVQRCNLLIHQTKRMCSANLMVTNHEAQNFPVCRHNSNGLFSRRVHGGGEGSGRSELNVENKTLRNTGLDFDRILCDVPCSGDGTIRKAPDIWRKWNTGLGNGVHRLQVQIVMRGVALLKVGGKLVYSTCSMNPVEDEAVVGEVLRQFGGSVELLDMTTKYPQLKRRPGLKTWKVRDKGYWLTSYRQVHRYRKTTIVPSMFPSGKSWDEYTCNAIQENCGKEEIKMEAMSENDTYKREGDTESLKNDASPKVVKAEGHVVPSNYGNSLNDLAGMPLEENSVKDDGSEEEAEVASLPLERCMRILPHDQDTGGFFIAVFQKVSPSAKDMESKQPYKRCNSTSTQDSKHNLFGKIGVDANTKEHVLSELDTTAHALLIENDTFSHHDVEVTQSERFGSTGDIHSDGLNAGESKPSGHGKSDSETETCETVDDSQKKNKADTGDTKSHQQGNEAKRGKIQQQGRWRGVDPVVFFTDEKAIESIFTFYGIDESFQLKGHLVTRNSDTTKVKRIYYVSSSVHNAIEFNHSAGQLLKITSVGLKMFERQTAKDGASPCAYRISSEGLPLLIPYMRRQILYASLVDFRLLLSSRTLPFKAFQDPKFATEVLELEPGCCVIVLRRDGADTNNLCLASNLASSENPPIVVGCWKGRTNLSLMVSKLESQELLGRIFFRYGKEIPEVPHHLISNDNHIEETDETQNVFDNDVDNGADKTEDILGGQLT</sequence>
<evidence type="ECO:0000256" key="8">
    <source>
        <dbReference type="ARBA" id="ARBA00022884"/>
    </source>
</evidence>
<dbReference type="GO" id="GO:0030488">
    <property type="term" value="P:tRNA methylation"/>
    <property type="evidence" value="ECO:0007669"/>
    <property type="project" value="UniProtKB-ARBA"/>
</dbReference>
<keyword evidence="6 10" id="KW-0949">S-adenosyl-L-methionine</keyword>
<keyword evidence="8 10" id="KW-0694">RNA-binding</keyword>
<feature type="compositionally biased region" description="Basic residues" evidence="11">
    <location>
        <begin position="1"/>
        <end position="19"/>
    </location>
</feature>
<dbReference type="Pfam" id="PF01189">
    <property type="entry name" value="Methyltr_RsmB-F"/>
    <property type="match status" value="2"/>
</dbReference>
<proteinExistence type="inferred from homology"/>
<evidence type="ECO:0000256" key="4">
    <source>
        <dbReference type="ARBA" id="ARBA00022603"/>
    </source>
</evidence>
<evidence type="ECO:0000256" key="3">
    <source>
        <dbReference type="ARBA" id="ARBA00022555"/>
    </source>
</evidence>
<feature type="binding site" evidence="10">
    <location>
        <position position="304"/>
    </location>
    <ligand>
        <name>S-adenosyl-L-methionine</name>
        <dbReference type="ChEBI" id="CHEBI:59789"/>
    </ligand>
</feature>
<dbReference type="GO" id="GO:0000049">
    <property type="term" value="F:tRNA binding"/>
    <property type="evidence" value="ECO:0007669"/>
    <property type="project" value="UniProtKB-KW"/>
</dbReference>
<dbReference type="InterPro" id="IPR018314">
    <property type="entry name" value="RsmB/NOL1/NOP2-like_CS"/>
</dbReference>
<feature type="region of interest" description="Disordered" evidence="11">
    <location>
        <begin position="925"/>
        <end position="945"/>
    </location>
</feature>
<name>A0A0D6R1H9_ARACU</name>
<organism evidence="13">
    <name type="scientific">Araucaria cunninghamii</name>
    <name type="common">Hoop pine</name>
    <name type="synonym">Moreton Bay pine</name>
    <dbReference type="NCBI Taxonomy" id="56994"/>
    <lineage>
        <taxon>Eukaryota</taxon>
        <taxon>Viridiplantae</taxon>
        <taxon>Streptophyta</taxon>
        <taxon>Embryophyta</taxon>
        <taxon>Tracheophyta</taxon>
        <taxon>Spermatophyta</taxon>
        <taxon>Pinopsida</taxon>
        <taxon>Pinidae</taxon>
        <taxon>Conifers II</taxon>
        <taxon>Araucariales</taxon>
        <taxon>Araucariaceae</taxon>
        <taxon>Araucaria</taxon>
    </lineage>
</organism>
<keyword evidence="4 10" id="KW-0489">Methyltransferase</keyword>
<evidence type="ECO:0000256" key="5">
    <source>
        <dbReference type="ARBA" id="ARBA00022679"/>
    </source>
</evidence>
<accession>A0A0D6R1H9</accession>
<feature type="compositionally biased region" description="Basic and acidic residues" evidence="11">
    <location>
        <begin position="657"/>
        <end position="671"/>
    </location>
</feature>
<evidence type="ECO:0000256" key="9">
    <source>
        <dbReference type="ARBA" id="ARBA00023242"/>
    </source>
</evidence>
<feature type="active site" description="Nucleophile" evidence="10">
    <location>
        <position position="357"/>
    </location>
</feature>
<evidence type="ECO:0000313" key="13">
    <source>
        <dbReference type="EMBL" id="JAG97687.1"/>
    </source>
</evidence>
<dbReference type="InterPro" id="IPR029063">
    <property type="entry name" value="SAM-dependent_MTases_sf"/>
</dbReference>
<feature type="binding site" evidence="10">
    <location>
        <begin position="194"/>
        <end position="200"/>
    </location>
    <ligand>
        <name>S-adenosyl-L-methionine</name>
        <dbReference type="ChEBI" id="CHEBI:59789"/>
    </ligand>
</feature>
<dbReference type="InterPro" id="IPR023270">
    <property type="entry name" value="RCMT_NCL1"/>
</dbReference>
<keyword evidence="7" id="KW-0819">tRNA processing</keyword>
<dbReference type="GO" id="GO:0016428">
    <property type="term" value="F:tRNA (cytidine-5-)-methyltransferase activity"/>
    <property type="evidence" value="ECO:0007669"/>
    <property type="project" value="InterPro"/>
</dbReference>
<dbReference type="GO" id="GO:0005634">
    <property type="term" value="C:nucleus"/>
    <property type="evidence" value="ECO:0007669"/>
    <property type="project" value="UniProtKB-SubCell"/>
</dbReference>
<evidence type="ECO:0000256" key="2">
    <source>
        <dbReference type="ARBA" id="ARBA00007494"/>
    </source>
</evidence>
<keyword evidence="5 10" id="KW-0808">Transferase</keyword>